<feature type="transmembrane region" description="Helical" evidence="2">
    <location>
        <begin position="225"/>
        <end position="244"/>
    </location>
</feature>
<dbReference type="AlphaFoldDB" id="A0AAW9QRK8"/>
<feature type="coiled-coil region" evidence="1">
    <location>
        <begin position="118"/>
        <end position="168"/>
    </location>
</feature>
<name>A0AAW9QRK8_9CHRO</name>
<keyword evidence="2" id="KW-0472">Membrane</keyword>
<reference evidence="3 4" key="1">
    <citation type="submission" date="2024-01" db="EMBL/GenBank/DDBJ databases">
        <title>Genomic insights into the taxonomy and metabolism of the cyanobacterium Pannus brasiliensis CCIBt3594.</title>
        <authorList>
            <person name="Machado M."/>
            <person name="Botero N.B."/>
            <person name="Andreote A.P.D."/>
            <person name="Feitosa A.M.T."/>
            <person name="Popin R."/>
            <person name="Sivonen K."/>
            <person name="Fiore M.F."/>
        </authorList>
    </citation>
    <scope>NUCLEOTIDE SEQUENCE [LARGE SCALE GENOMIC DNA]</scope>
    <source>
        <strain evidence="3 4">CCIBt3594</strain>
    </source>
</reference>
<sequence>MAFRLSFPEQRQKHLFGKLNQSLEEQIESFFESQLKDLGLAKDQIETQSLDELQQSLETVNQALKHPESFGTLRFKISAEVGAIITSSQSDAHFERGILQLLLSRKKLILERIRTLSANEKIESIQDLINKVDDEELKVKLNQEVVDLRSEAQRLREQSKEVDQEQTQEAIKTQTELERLKIELFERRTKVWFSLLERESAATIIGGILLLIILVAHVTAIFSKFSMPEILNNAFLIILGYFFGQSTNDTPKRRGDTDKS</sequence>
<keyword evidence="2" id="KW-0812">Transmembrane</keyword>
<keyword evidence="2" id="KW-1133">Transmembrane helix</keyword>
<dbReference type="EMBL" id="JBAFSM010000050">
    <property type="protein sequence ID" value="MEG3439505.1"/>
    <property type="molecule type" value="Genomic_DNA"/>
</dbReference>
<evidence type="ECO:0000313" key="4">
    <source>
        <dbReference type="Proteomes" id="UP001328733"/>
    </source>
</evidence>
<evidence type="ECO:0000256" key="1">
    <source>
        <dbReference type="SAM" id="Coils"/>
    </source>
</evidence>
<keyword evidence="4" id="KW-1185">Reference proteome</keyword>
<comment type="caution">
    <text evidence="3">The sequence shown here is derived from an EMBL/GenBank/DDBJ whole genome shotgun (WGS) entry which is preliminary data.</text>
</comment>
<evidence type="ECO:0000313" key="3">
    <source>
        <dbReference type="EMBL" id="MEG3439505.1"/>
    </source>
</evidence>
<protein>
    <submittedName>
        <fullName evidence="3">Uncharacterized protein</fullName>
    </submittedName>
</protein>
<evidence type="ECO:0000256" key="2">
    <source>
        <dbReference type="SAM" id="Phobius"/>
    </source>
</evidence>
<dbReference type="RefSeq" id="WP_332866989.1">
    <property type="nucleotide sequence ID" value="NZ_JBAFSM010000050.1"/>
</dbReference>
<keyword evidence="1" id="KW-0175">Coiled coil</keyword>
<organism evidence="3 4">
    <name type="scientific">Pannus brasiliensis CCIBt3594</name>
    <dbReference type="NCBI Taxonomy" id="1427578"/>
    <lineage>
        <taxon>Bacteria</taxon>
        <taxon>Bacillati</taxon>
        <taxon>Cyanobacteriota</taxon>
        <taxon>Cyanophyceae</taxon>
        <taxon>Oscillatoriophycideae</taxon>
        <taxon>Chroococcales</taxon>
        <taxon>Microcystaceae</taxon>
        <taxon>Pannus</taxon>
    </lineage>
</organism>
<gene>
    <name evidence="3" type="ORF">V0288_20425</name>
</gene>
<accession>A0AAW9QRK8</accession>
<feature type="transmembrane region" description="Helical" evidence="2">
    <location>
        <begin position="200"/>
        <end position="219"/>
    </location>
</feature>
<proteinExistence type="predicted"/>
<dbReference type="Proteomes" id="UP001328733">
    <property type="component" value="Unassembled WGS sequence"/>
</dbReference>